<name>A0ABN0AZF2_9ACTN</name>
<evidence type="ECO:0000259" key="4">
    <source>
        <dbReference type="Pfam" id="PF12705"/>
    </source>
</evidence>
<dbReference type="RefSeq" id="WP_006304561.1">
    <property type="nucleotide sequence ID" value="NZ_AEDQ01000029.1"/>
</dbReference>
<proteinExistence type="predicted"/>
<keyword evidence="2" id="KW-0378">Hydrolase</keyword>
<gene>
    <name evidence="5" type="ORF">HMPREF9248_0483</name>
</gene>
<evidence type="ECO:0000313" key="6">
    <source>
        <dbReference type="Proteomes" id="UP000004431"/>
    </source>
</evidence>
<evidence type="ECO:0000256" key="2">
    <source>
        <dbReference type="ARBA" id="ARBA00022806"/>
    </source>
</evidence>
<organism evidence="5 6">
    <name type="scientific">Fannyhessea vaginae PB189-T1-4</name>
    <dbReference type="NCBI Taxonomy" id="866774"/>
    <lineage>
        <taxon>Bacteria</taxon>
        <taxon>Bacillati</taxon>
        <taxon>Actinomycetota</taxon>
        <taxon>Coriobacteriia</taxon>
        <taxon>Coriobacteriales</taxon>
        <taxon>Atopobiaceae</taxon>
        <taxon>Fannyhessea</taxon>
    </lineage>
</organism>
<reference evidence="5 6" key="1">
    <citation type="submission" date="2010-08" db="EMBL/GenBank/DDBJ databases">
        <authorList>
            <person name="Durkin A.S."/>
            <person name="Madupu R."/>
            <person name="Torralba M."/>
            <person name="Gillis M."/>
            <person name="Methe B."/>
            <person name="Sutton G."/>
            <person name="Nelson K.E."/>
        </authorList>
    </citation>
    <scope>NUCLEOTIDE SEQUENCE [LARGE SCALE GENOMIC DNA]</scope>
    <source>
        <strain evidence="5 6">PB189-T1-4</strain>
    </source>
</reference>
<comment type="caution">
    <text evidence="5">The sequence shown here is derived from an EMBL/GenBank/DDBJ whole genome shotgun (WGS) entry which is preliminary data.</text>
</comment>
<dbReference type="InterPro" id="IPR038726">
    <property type="entry name" value="PDDEXK_AddAB-type"/>
</dbReference>
<evidence type="ECO:0000256" key="3">
    <source>
        <dbReference type="ARBA" id="ARBA00023204"/>
    </source>
</evidence>
<keyword evidence="1" id="KW-0227">DNA damage</keyword>
<dbReference type="Pfam" id="PF12705">
    <property type="entry name" value="PDDEXK_1"/>
    <property type="match status" value="1"/>
</dbReference>
<evidence type="ECO:0000256" key="1">
    <source>
        <dbReference type="ARBA" id="ARBA00022763"/>
    </source>
</evidence>
<dbReference type="Proteomes" id="UP000004431">
    <property type="component" value="Unassembled WGS sequence"/>
</dbReference>
<accession>A0ABN0AZF2</accession>
<protein>
    <recommendedName>
        <fullName evidence="4">PD-(D/E)XK endonuclease-like domain-containing protein</fullName>
    </recommendedName>
</protein>
<keyword evidence="3" id="KW-0234">DNA repair</keyword>
<sequence>MYSVSSYVTLPVLEGEQAPCDEGAACASDASATLPAITSFVDAVKSAARTHERVVVLAQTPAEHAMLKHCIAAAAGAACGISVVSLRSWLSSTWDTWGDGRTVITPAARYLALVRVLERVHKAGVVATGANTGTDGDAAAAAGADVASEDAATNTSTAACYNVVYNDVALSNDAPAGALEFAGSHSITPGIVSIMARMMERACAYIPPSTSADTPYVQWVALVAQTYCNYIHTRGFIEPTMLVGELEATLSPSFSYPAFVVWGDMATCALSAFDIHTYNWLSTKRSITFVHPYSGEVSLWRARNAWCEPSSDAANAHNEADMFCAYRQHYGLSRELDAVRAAIFTGRVIRDERARDVDVLHAAASLSVAELIRRKVATLCDEAGCRSITVSCSNPYRMFQSLAPKLYAQRCNVRAFVQLPLSRVACVPIILSFMRSVISLYELQQSWPQATQVDDATFVALGDMSWWPPAELTDFLTCQVAQMNVANAYRLNTMWRQNRLLTPELVLTHLMSKTFVSEPTIQFVRNLLKGRLYAALQQLACAFESYTPQKDCVPDEHNGDIELGESMRNAFSEELTRAALSALVQAAQGVTRWHTIDDIRAGVGVDAGVADSQRTKKQSPTPLQICALMRHQFDLLEKLTCEQSVHCVPQLSCSNARATVQLCTITQAAQAPAQSVDAVIIADSTSAQSPITTNEQQDVRTLNELHIERMPEPLVTARYAFLRLLHTARTHVSVERELLMSDASTMYPSVMTIDLLACYGLENDKPQNNNAKDDTPRPLPTYALSEKDVLSCIDAALCDGASTRQVTEEEVDYAGHLAQENYPLLNMHSQGSMVPQHEFILSASQIEEYLHCPYSWFYSRHIPPARIDAEFSFPETGTFVHGILETLHRKLYEDAVPAQVFTKTSTPASMPYYSATARITEDTCALAQALFETLWQQRLHAQYRKRSGKELMRSQAYIPHTVQDKRLLDEVHDNVRGFLKFEAERLCGFSPTFFEWRFGKDDGLVRYAGMYVGGSIDRVDIDEKGRVLIIDYKYKNPNKLDDYVPLSPAAANVIQETLQVSDIDLPRYVQTLMYAQIIRRSYANCRLANGSPITIAGALYVSAQRSSSRDYTIRGAILEDFEARVFGDSALMAHDTTCARMVVPKDLYYEKTGAYGMNALLDYVEDCIEKRMSALVEGTIAPAEISLKHQKDCRVCASAASIGRVLYCTPSPTLQ</sequence>
<keyword evidence="2" id="KW-0347">Helicase</keyword>
<keyword evidence="2" id="KW-0547">Nucleotide-binding</keyword>
<keyword evidence="2" id="KW-0067">ATP-binding</keyword>
<keyword evidence="6" id="KW-1185">Reference proteome</keyword>
<dbReference type="EMBL" id="AEDQ01000029">
    <property type="protein sequence ID" value="EFL43891.1"/>
    <property type="molecule type" value="Genomic_DNA"/>
</dbReference>
<feature type="domain" description="PD-(D/E)XK endonuclease-like" evidence="4">
    <location>
        <begin position="841"/>
        <end position="1198"/>
    </location>
</feature>
<evidence type="ECO:0000313" key="5">
    <source>
        <dbReference type="EMBL" id="EFL43891.1"/>
    </source>
</evidence>